<evidence type="ECO:0000313" key="2">
    <source>
        <dbReference type="Proteomes" id="UP001162480"/>
    </source>
</evidence>
<reference evidence="1" key="1">
    <citation type="submission" date="2023-08" db="EMBL/GenBank/DDBJ databases">
        <authorList>
            <person name="Alioto T."/>
            <person name="Alioto T."/>
            <person name="Gomez Garrido J."/>
        </authorList>
    </citation>
    <scope>NUCLEOTIDE SEQUENCE</scope>
</reference>
<gene>
    <name evidence="1" type="ORF">OCTVUL_1B026510</name>
</gene>
<name>A0AA36BM34_OCTVU</name>
<dbReference type="AlphaFoldDB" id="A0AA36BM34"/>
<dbReference type="Proteomes" id="UP001162480">
    <property type="component" value="Chromosome 19"/>
</dbReference>
<organism evidence="1 2">
    <name type="scientific">Octopus vulgaris</name>
    <name type="common">Common octopus</name>
    <dbReference type="NCBI Taxonomy" id="6645"/>
    <lineage>
        <taxon>Eukaryota</taxon>
        <taxon>Metazoa</taxon>
        <taxon>Spiralia</taxon>
        <taxon>Lophotrochozoa</taxon>
        <taxon>Mollusca</taxon>
        <taxon>Cephalopoda</taxon>
        <taxon>Coleoidea</taxon>
        <taxon>Octopodiformes</taxon>
        <taxon>Octopoda</taxon>
        <taxon>Incirrata</taxon>
        <taxon>Octopodidae</taxon>
        <taxon>Octopus</taxon>
    </lineage>
</organism>
<sequence>MIRDINILKNIMEMTYGDLKNSILNHVAPSKKLISAERTKFFSTIQQLNESISQFLSNLRHASECCDSESLKRQSMRITLEEDVAKEVDAVEAKGILTYHKSSWSLSCICLIH</sequence>
<keyword evidence="2" id="KW-1185">Reference proteome</keyword>
<evidence type="ECO:0000313" key="1">
    <source>
        <dbReference type="EMBL" id="CAI9736529.1"/>
    </source>
</evidence>
<proteinExistence type="predicted"/>
<protein>
    <submittedName>
        <fullName evidence="1">Uncharacterized protein</fullName>
    </submittedName>
</protein>
<dbReference type="EMBL" id="OX597832">
    <property type="protein sequence ID" value="CAI9736529.1"/>
    <property type="molecule type" value="Genomic_DNA"/>
</dbReference>
<accession>A0AA36BM34</accession>